<dbReference type="NCBIfam" id="TIGR01537">
    <property type="entry name" value="portal_HK97"/>
    <property type="match status" value="1"/>
</dbReference>
<dbReference type="AlphaFoldDB" id="A0A0F9ABH6"/>
<dbReference type="InterPro" id="IPR006427">
    <property type="entry name" value="Portal_HK97"/>
</dbReference>
<comment type="caution">
    <text evidence="1">The sequence shown here is derived from an EMBL/GenBank/DDBJ whole genome shotgun (WGS) entry which is preliminary data.</text>
</comment>
<reference evidence="1" key="1">
    <citation type="journal article" date="2015" name="Nature">
        <title>Complex archaea that bridge the gap between prokaryotes and eukaryotes.</title>
        <authorList>
            <person name="Spang A."/>
            <person name="Saw J.H."/>
            <person name="Jorgensen S.L."/>
            <person name="Zaremba-Niedzwiedzka K."/>
            <person name="Martijn J."/>
            <person name="Lind A.E."/>
            <person name="van Eijk R."/>
            <person name="Schleper C."/>
            <person name="Guy L."/>
            <person name="Ettema T.J."/>
        </authorList>
    </citation>
    <scope>NUCLEOTIDE SEQUENCE</scope>
</reference>
<sequence length="217" mass="24286">MFNLVRNTRNLIRSWREFRNVNRLAWAGFQWPIQNVVSGVQVNERTALSYTALYAAVRIISETIATLPLKVYRDLPDGSKEPMPSHPISQLLRAQPNPELTAVAFWETIIGHVLTWGNGYAQIIAGEREAPRELWLMSPDRVKPDRGRDGGLFYEAWDDFGDRHILMPDQVLHLAGLGFDGIEGYSVVEVGAQSMGLGMAMERYGSEFFGNGAHPGG</sequence>
<evidence type="ECO:0008006" key="2">
    <source>
        <dbReference type="Google" id="ProtNLM"/>
    </source>
</evidence>
<name>A0A0F9ABH6_9ZZZZ</name>
<feature type="non-terminal residue" evidence="1">
    <location>
        <position position="217"/>
    </location>
</feature>
<gene>
    <name evidence="1" type="ORF">LCGC14_2932560</name>
</gene>
<dbReference type="EMBL" id="LAZR01058576">
    <property type="protein sequence ID" value="KKK69586.1"/>
    <property type="molecule type" value="Genomic_DNA"/>
</dbReference>
<organism evidence="1">
    <name type="scientific">marine sediment metagenome</name>
    <dbReference type="NCBI Taxonomy" id="412755"/>
    <lineage>
        <taxon>unclassified sequences</taxon>
        <taxon>metagenomes</taxon>
        <taxon>ecological metagenomes</taxon>
    </lineage>
</organism>
<evidence type="ECO:0000313" key="1">
    <source>
        <dbReference type="EMBL" id="KKK69586.1"/>
    </source>
</evidence>
<protein>
    <recommendedName>
        <fullName evidence="2">Phage portal protein</fullName>
    </recommendedName>
</protein>
<proteinExistence type="predicted"/>
<accession>A0A0F9ABH6</accession>
<dbReference type="InterPro" id="IPR006944">
    <property type="entry name" value="Phage/GTA_portal"/>
</dbReference>
<dbReference type="Pfam" id="PF04860">
    <property type="entry name" value="Phage_portal"/>
    <property type="match status" value="1"/>
</dbReference>